<keyword evidence="5" id="KW-0472">Membrane</keyword>
<comment type="subcellular location">
    <subcellularLocation>
        <location evidence="1">Nucleus</location>
    </subcellularLocation>
</comment>
<keyword evidence="5" id="KW-1133">Transmembrane helix</keyword>
<dbReference type="SUPFAM" id="SSF54616">
    <property type="entry name" value="DNA-binding domain of Mlu1-box binding protein MBP1"/>
    <property type="match status" value="1"/>
</dbReference>
<gene>
    <name evidence="7" type="ORF">FSARC_9023</name>
</gene>
<evidence type="ECO:0000313" key="8">
    <source>
        <dbReference type="Proteomes" id="UP000622797"/>
    </source>
</evidence>
<feature type="domain" description="HTH APSES-type" evidence="6">
    <location>
        <begin position="60"/>
        <end position="170"/>
    </location>
</feature>
<evidence type="ECO:0000256" key="3">
    <source>
        <dbReference type="ARBA" id="ARBA00023321"/>
    </source>
</evidence>
<keyword evidence="5" id="KW-0812">Transmembrane</keyword>
<dbReference type="InterPro" id="IPR037548">
    <property type="entry name" value="Bqt4"/>
</dbReference>
<keyword evidence="8" id="KW-1185">Reference proteome</keyword>
<dbReference type="InterPro" id="IPR036887">
    <property type="entry name" value="HTH_APSES_sf"/>
</dbReference>
<evidence type="ECO:0000256" key="1">
    <source>
        <dbReference type="ARBA" id="ARBA00004123"/>
    </source>
</evidence>
<sequence length="445" mass="48721">MASQHERTLPAKHNPLLMEAIPDYTDLVARRRLGQTKLTPKMVGAGESEQAALGVFDYAHLRAPLPKGIVSGIFKSSPNSYFLMRRSFDGYISATGMFKASFPYAEASDEEAERKYIKSLATTSPEETAGNIWIPPEQAIALAEEYKIAPWIRALLDPAKISVTGTSDSPAKNITAPPRFDLVKASHPVLAPPTPSAIPRSTRSRRSASPTKSTRRAPASPRKRSTRAKVETVETIAEKAGLVNGATEVEVEAAAAAEVKETKQEDIVMQSTEFEPAIVLEPREEDPKIKVHVEEDITTDDAGHETKRTITEVELPLPTAGEPPTAEEIAQMMEAAKEMVQKNKEVQEDLKAEAEKGEGEDEQQDEPEVEEAPASAKKSKRKAVDISVGDKNDEESEKTPEEQPRSKKVKTETELRKEKVKNRALLGLGATVAVGAIVPWLMNFI</sequence>
<evidence type="ECO:0000256" key="2">
    <source>
        <dbReference type="ARBA" id="ARBA00022969"/>
    </source>
</evidence>
<dbReference type="GO" id="GO:0048315">
    <property type="term" value="P:conidium formation"/>
    <property type="evidence" value="ECO:0007669"/>
    <property type="project" value="UniProtKB-KW"/>
</dbReference>
<dbReference type="PROSITE" id="PS51299">
    <property type="entry name" value="HTH_APSES"/>
    <property type="match status" value="1"/>
</dbReference>
<dbReference type="EMBL" id="JABEXW010000512">
    <property type="protein sequence ID" value="KAF4962910.1"/>
    <property type="molecule type" value="Genomic_DNA"/>
</dbReference>
<reference evidence="7" key="2">
    <citation type="submission" date="2020-05" db="EMBL/GenBank/DDBJ databases">
        <authorList>
            <person name="Kim H.-S."/>
            <person name="Proctor R.H."/>
            <person name="Brown D.W."/>
        </authorList>
    </citation>
    <scope>NUCLEOTIDE SEQUENCE</scope>
    <source>
        <strain evidence="7">NRRL 20472</strain>
    </source>
</reference>
<feature type="compositionally biased region" description="Basic and acidic residues" evidence="4">
    <location>
        <begin position="335"/>
        <end position="357"/>
    </location>
</feature>
<evidence type="ECO:0000256" key="4">
    <source>
        <dbReference type="SAM" id="MobiDB-lite"/>
    </source>
</evidence>
<feature type="region of interest" description="Disordered" evidence="4">
    <location>
        <begin position="279"/>
        <end position="415"/>
    </location>
</feature>
<dbReference type="SMART" id="SM01252">
    <property type="entry name" value="KilA-N"/>
    <property type="match status" value="1"/>
</dbReference>
<feature type="compositionally biased region" description="Basic and acidic residues" evidence="4">
    <location>
        <begin position="382"/>
        <end position="415"/>
    </location>
</feature>
<dbReference type="AlphaFoldDB" id="A0A8H4TRT9"/>
<dbReference type="GO" id="GO:0030435">
    <property type="term" value="P:sporulation resulting in formation of a cellular spore"/>
    <property type="evidence" value="ECO:0007669"/>
    <property type="project" value="UniProtKB-KW"/>
</dbReference>
<keyword evidence="2" id="KW-0749">Sporulation</keyword>
<keyword evidence="3" id="KW-0183">Conidiation</keyword>
<feature type="compositionally biased region" description="Low complexity" evidence="4">
    <location>
        <begin position="197"/>
        <end position="212"/>
    </location>
</feature>
<dbReference type="Proteomes" id="UP000622797">
    <property type="component" value="Unassembled WGS sequence"/>
</dbReference>
<dbReference type="GO" id="GO:0070197">
    <property type="term" value="P:meiotic attachment of telomere to nuclear envelope"/>
    <property type="evidence" value="ECO:0007669"/>
    <property type="project" value="InterPro"/>
</dbReference>
<feature type="transmembrane region" description="Helical" evidence="5">
    <location>
        <begin position="424"/>
        <end position="442"/>
    </location>
</feature>
<name>A0A8H4TRT9_9HYPO</name>
<dbReference type="InterPro" id="IPR018004">
    <property type="entry name" value="KilA/APSES_HTH"/>
</dbReference>
<dbReference type="Gene3D" id="3.10.260.10">
    <property type="entry name" value="Transcription regulator HTH, APSES-type DNA-binding domain"/>
    <property type="match status" value="1"/>
</dbReference>
<dbReference type="PANTHER" id="PTHR38044:SF1">
    <property type="entry name" value="BOUQUET FORMATION PROTEIN 4"/>
    <property type="match status" value="1"/>
</dbReference>
<accession>A0A8H4TRT9</accession>
<dbReference type="GO" id="GO:0003677">
    <property type="term" value="F:DNA binding"/>
    <property type="evidence" value="ECO:0007669"/>
    <property type="project" value="InterPro"/>
</dbReference>
<feature type="compositionally biased region" description="Basic and acidic residues" evidence="4">
    <location>
        <begin position="281"/>
        <end position="311"/>
    </location>
</feature>
<dbReference type="GO" id="GO:1990862">
    <property type="term" value="C:nuclear membrane complex Bqt3-Bqt4"/>
    <property type="evidence" value="ECO:0007669"/>
    <property type="project" value="InterPro"/>
</dbReference>
<dbReference type="GO" id="GO:0044820">
    <property type="term" value="P:mitotic telomere tethering at nuclear periphery"/>
    <property type="evidence" value="ECO:0007669"/>
    <property type="project" value="TreeGrafter"/>
</dbReference>
<protein>
    <recommendedName>
        <fullName evidence="6">HTH APSES-type domain-containing protein</fullName>
    </recommendedName>
</protein>
<dbReference type="InterPro" id="IPR003163">
    <property type="entry name" value="Tscrpt_reg_HTH_APSES-type"/>
</dbReference>
<comment type="caution">
    <text evidence="7">The sequence shown here is derived from an EMBL/GenBank/DDBJ whole genome shotgun (WGS) entry which is preliminary data.</text>
</comment>
<feature type="region of interest" description="Disordered" evidence="4">
    <location>
        <begin position="186"/>
        <end position="230"/>
    </location>
</feature>
<proteinExistence type="predicted"/>
<dbReference type="PANTHER" id="PTHR38044">
    <property type="entry name" value="BOUQUET FORMATION PROTEIN 4"/>
    <property type="match status" value="1"/>
</dbReference>
<reference evidence="7" key="1">
    <citation type="journal article" date="2020" name="BMC Genomics">
        <title>Correction to: Identification and distribution of gene clusters required for synthesis of sphingolipid metabolism inhibitors in diverse species of the filamentous fungus Fusarium.</title>
        <authorList>
            <person name="Kim H.S."/>
            <person name="Lohmar J.M."/>
            <person name="Busman M."/>
            <person name="Brown D.W."/>
            <person name="Naumann T.A."/>
            <person name="Divon H.H."/>
            <person name="Lysoe E."/>
            <person name="Uhlig S."/>
            <person name="Proctor R.H."/>
        </authorList>
    </citation>
    <scope>NUCLEOTIDE SEQUENCE</scope>
    <source>
        <strain evidence="7">NRRL 20472</strain>
    </source>
</reference>
<evidence type="ECO:0000259" key="6">
    <source>
        <dbReference type="PROSITE" id="PS51299"/>
    </source>
</evidence>
<dbReference type="OrthoDB" id="5346159at2759"/>
<organism evidence="7 8">
    <name type="scientific">Fusarium sarcochroum</name>
    <dbReference type="NCBI Taxonomy" id="1208366"/>
    <lineage>
        <taxon>Eukaryota</taxon>
        <taxon>Fungi</taxon>
        <taxon>Dikarya</taxon>
        <taxon>Ascomycota</taxon>
        <taxon>Pezizomycotina</taxon>
        <taxon>Sordariomycetes</taxon>
        <taxon>Hypocreomycetidae</taxon>
        <taxon>Hypocreales</taxon>
        <taxon>Nectriaceae</taxon>
        <taxon>Fusarium</taxon>
        <taxon>Fusarium lateritium species complex</taxon>
    </lineage>
</organism>
<evidence type="ECO:0000256" key="5">
    <source>
        <dbReference type="SAM" id="Phobius"/>
    </source>
</evidence>
<feature type="compositionally biased region" description="Acidic residues" evidence="4">
    <location>
        <begin position="358"/>
        <end position="371"/>
    </location>
</feature>
<evidence type="ECO:0000313" key="7">
    <source>
        <dbReference type="EMBL" id="KAF4962910.1"/>
    </source>
</evidence>